<accession>D9MP32</accession>
<evidence type="ECO:0008006" key="2">
    <source>
        <dbReference type="Google" id="ProtNLM"/>
    </source>
</evidence>
<sequence length="53" mass="6031">MTSLKTSIKTITYLSDIGCLEIQGASLLYMMCLLRHITLYNIFIFDIISICIV</sequence>
<name>D9MP32_9BACT</name>
<organism evidence="1">
    <name type="scientific">uncultured Nitrospirae bacterium MY3-5B</name>
    <dbReference type="NCBI Taxonomy" id="798578"/>
    <lineage>
        <taxon>Bacteria</taxon>
        <taxon>Pseudomonadati</taxon>
        <taxon>Nitrospirota</taxon>
        <taxon>environmental samples</taxon>
    </lineage>
</organism>
<evidence type="ECO:0000313" key="1">
    <source>
        <dbReference type="EMBL" id="ADI87721.1"/>
    </source>
</evidence>
<dbReference type="EMBL" id="HM454281">
    <property type="protein sequence ID" value="ADI87721.1"/>
    <property type="molecule type" value="Genomic_DNA"/>
</dbReference>
<dbReference type="AlphaFoldDB" id="D9MP32"/>
<protein>
    <recommendedName>
        <fullName evidence="2">Nitrite extrusion protein 2</fullName>
    </recommendedName>
</protein>
<proteinExistence type="predicted"/>
<gene>
    <name evidence="1" type="ORF">LW3_0180</name>
</gene>
<reference evidence="1" key="1">
    <citation type="journal article" date="2011" name="Appl. Environ. Microbiol.">
        <title>Metagenomic analysis reveals unexpected subgenomic diversity of magnetotactic bacteria within the phylum Nitrospirae.</title>
        <authorList>
            <person name="Lin W."/>
            <person name="Jogler C."/>
            <person name="Schuler D."/>
            <person name="Pan Y."/>
        </authorList>
    </citation>
    <scope>NUCLEOTIDE SEQUENCE</scope>
</reference>